<dbReference type="RefSeq" id="XP_016761922.1">
    <property type="nucleotide sequence ID" value="XM_016910371.1"/>
</dbReference>
<keyword evidence="5 9" id="KW-0378">Hydrolase</keyword>
<evidence type="ECO:0000256" key="5">
    <source>
        <dbReference type="ARBA" id="ARBA00022801"/>
    </source>
</evidence>
<proteinExistence type="inferred from homology"/>
<reference evidence="9 10" key="1">
    <citation type="journal article" date="2012" name="PLoS Pathog.">
        <title>Diverse lifestyles and strategies of plant pathogenesis encoded in the genomes of eighteen Dothideomycetes fungi.</title>
        <authorList>
            <person name="Ohm R.A."/>
            <person name="Feau N."/>
            <person name="Henrissat B."/>
            <person name="Schoch C.L."/>
            <person name="Horwitz B.A."/>
            <person name="Barry K.W."/>
            <person name="Condon B.J."/>
            <person name="Copeland A.C."/>
            <person name="Dhillon B."/>
            <person name="Glaser F."/>
            <person name="Hesse C.N."/>
            <person name="Kosti I."/>
            <person name="LaButti K."/>
            <person name="Lindquist E.A."/>
            <person name="Lucas S."/>
            <person name="Salamov A.A."/>
            <person name="Bradshaw R.E."/>
            <person name="Ciuffetti L."/>
            <person name="Hamelin R.C."/>
            <person name="Kema G.H.J."/>
            <person name="Lawrence C."/>
            <person name="Scott J.A."/>
            <person name="Spatafora J.W."/>
            <person name="Turgeon B.G."/>
            <person name="de Wit P.J.G.M."/>
            <person name="Zhong S."/>
            <person name="Goodwin S.B."/>
            <person name="Grigoriev I.V."/>
        </authorList>
    </citation>
    <scope>NUCLEOTIDE SEQUENCE [LARGE SCALE GENOMIC DNA]</scope>
    <source>
        <strain evidence="9 10">SO2202</strain>
    </source>
</reference>
<dbReference type="GeneID" id="27907508"/>
<protein>
    <recommendedName>
        <fullName evidence="3">alpha-L-fucosidase</fullName>
        <ecNumber evidence="3">3.2.1.51</ecNumber>
    </recommendedName>
</protein>
<accession>M3C0E7</accession>
<dbReference type="OrthoDB" id="6039950at2759"/>
<dbReference type="SUPFAM" id="SSF51445">
    <property type="entry name" value="(Trans)glycosidases"/>
    <property type="match status" value="1"/>
</dbReference>
<dbReference type="GO" id="GO:0004560">
    <property type="term" value="F:alpha-L-fucosidase activity"/>
    <property type="evidence" value="ECO:0007669"/>
    <property type="project" value="UniProtKB-EC"/>
</dbReference>
<keyword evidence="10" id="KW-1185">Reference proteome</keyword>
<evidence type="ECO:0000256" key="4">
    <source>
        <dbReference type="ARBA" id="ARBA00022729"/>
    </source>
</evidence>
<comment type="function">
    <text evidence="1">Alpha-L-fucosidase is responsible for hydrolyzing the alpha-1,6-linked fucose joined to the reducing-end N-acetylglucosamine of the carbohydrate moieties of glycoproteins.</text>
</comment>
<dbReference type="HOGENOM" id="CLU_002934_4_1_1"/>
<dbReference type="InterPro" id="IPR017853">
    <property type="entry name" value="GH"/>
</dbReference>
<evidence type="ECO:0000256" key="7">
    <source>
        <dbReference type="SAM" id="SignalP"/>
    </source>
</evidence>
<dbReference type="InterPro" id="IPR057739">
    <property type="entry name" value="Glyco_hydro_29_N"/>
</dbReference>
<comment type="similarity">
    <text evidence="2">Belongs to the glycosyl hydrolase 29 family.</text>
</comment>
<dbReference type="PANTHER" id="PTHR10030">
    <property type="entry name" value="ALPHA-L-FUCOSIDASE"/>
    <property type="match status" value="1"/>
</dbReference>
<name>M3C0E7_SPHMS</name>
<dbReference type="Pfam" id="PF01120">
    <property type="entry name" value="Alpha_L_fucos"/>
    <property type="match status" value="1"/>
</dbReference>
<evidence type="ECO:0000256" key="6">
    <source>
        <dbReference type="ARBA" id="ARBA00023295"/>
    </source>
</evidence>
<feature type="domain" description="Glycoside hydrolase family 29 N-terminal" evidence="8">
    <location>
        <begin position="319"/>
        <end position="688"/>
    </location>
</feature>
<feature type="signal peptide" evidence="7">
    <location>
        <begin position="1"/>
        <end position="20"/>
    </location>
</feature>
<dbReference type="GO" id="GO:0016139">
    <property type="term" value="P:glycoside catabolic process"/>
    <property type="evidence" value="ECO:0007669"/>
    <property type="project" value="TreeGrafter"/>
</dbReference>
<dbReference type="InterPro" id="IPR016286">
    <property type="entry name" value="FUC_metazoa-typ"/>
</dbReference>
<dbReference type="SMART" id="SM00812">
    <property type="entry name" value="Alpha_L_fucos"/>
    <property type="match status" value="1"/>
</dbReference>
<gene>
    <name evidence="9" type="ORF">SEPMUDRAFT_84996</name>
</gene>
<keyword evidence="4 7" id="KW-0732">Signal</keyword>
<dbReference type="EC" id="3.2.1.51" evidence="3"/>
<organism evidence="9 10">
    <name type="scientific">Sphaerulina musiva (strain SO2202)</name>
    <name type="common">Poplar stem canker fungus</name>
    <name type="synonym">Septoria musiva</name>
    <dbReference type="NCBI Taxonomy" id="692275"/>
    <lineage>
        <taxon>Eukaryota</taxon>
        <taxon>Fungi</taxon>
        <taxon>Dikarya</taxon>
        <taxon>Ascomycota</taxon>
        <taxon>Pezizomycotina</taxon>
        <taxon>Dothideomycetes</taxon>
        <taxon>Dothideomycetidae</taxon>
        <taxon>Mycosphaerellales</taxon>
        <taxon>Mycosphaerellaceae</taxon>
        <taxon>Sphaerulina</taxon>
    </lineage>
</organism>
<dbReference type="PANTHER" id="PTHR10030:SF37">
    <property type="entry name" value="ALPHA-L-FUCOSIDASE-RELATED"/>
    <property type="match status" value="1"/>
</dbReference>
<dbReference type="GO" id="GO:0006004">
    <property type="term" value="P:fucose metabolic process"/>
    <property type="evidence" value="ECO:0007669"/>
    <property type="project" value="InterPro"/>
</dbReference>
<evidence type="ECO:0000256" key="2">
    <source>
        <dbReference type="ARBA" id="ARBA00007951"/>
    </source>
</evidence>
<dbReference type="AlphaFoldDB" id="M3C0E7"/>
<evidence type="ECO:0000256" key="3">
    <source>
        <dbReference type="ARBA" id="ARBA00012662"/>
    </source>
</evidence>
<dbReference type="Proteomes" id="UP000016931">
    <property type="component" value="Unassembled WGS sequence"/>
</dbReference>
<dbReference type="InterPro" id="IPR000933">
    <property type="entry name" value="Glyco_hydro_29"/>
</dbReference>
<evidence type="ECO:0000313" key="10">
    <source>
        <dbReference type="Proteomes" id="UP000016931"/>
    </source>
</evidence>
<evidence type="ECO:0000259" key="8">
    <source>
        <dbReference type="Pfam" id="PF01120"/>
    </source>
</evidence>
<dbReference type="PRINTS" id="PR00741">
    <property type="entry name" value="GLHYDRLASE29"/>
</dbReference>
<dbReference type="eggNOG" id="KOG3340">
    <property type="taxonomic scope" value="Eukaryota"/>
</dbReference>
<sequence length="792" mass="87884">MKQSLVAAVVHLPLLALASAGVETPQGHSVPVSLVEHFNNKAFGSYPGEAALNILNQSYPADPVAVDGFYTSRSTGISYLFPGYNPDPGAADNVICDGQVIDIDPSEDYISVSFLAVSDVRSTTVSGNVTLLFTDNTTSQYELRAHAFWWFLAIRRGEITYPYYFTHNDTNHNASEIYERHAFVETGKSLRGLVLPETTNTTTGRLHVFAISLWKAGGSGIEVQAMRPTQKFDSQGSQIVEVIINHRGPSCVSNIEVSLDASGRGMSGSTVVRRFCPGEQKIVNLAVHGQSQGDVTITLSVPGSQPVCRVFPNIKISLEDWEAKSTSLIQHETPEWYNGAKFGIFIHWGPYAVPSWGNSTPTECYAEWFWWYSTRVGDHAAADRCGFNAYRLRTYGPDLLYDDFFDNYTASKFDPKSWVDLFAAAAAQYFVFTTKHHDGFANFDAGHTTNRSAIHYGPRRDLLGLLFEAAEQYQPHLKRGTYYSIPEWFNPDWGKYGFTQYGDRVTSTSHPGIIARNPYTGQTEPYTGRVPIGDYITDLLVPQMEILAYQYKSDIMWCDAGASNGTDVFAASWFNWAKAQARQVTINDRCGSPWAADFDTPEYQTFSTAQQRKWESNRGMDPFSYGYNRATAPESYANASSIVMQLVDMVSKGGNLLLNIGPKADGSIDETMVNNLLEAGAWIHAHGEAIFNTTYWSVTPEEGKLRFTQTNDAFYIICLSTPVFGSQLVVKSPIPVQSGDTVTAITMSGEIGVKWGWLRDDAAGENHFFIEVPEATVIPDMFCWVFKVQYGG</sequence>
<evidence type="ECO:0000256" key="1">
    <source>
        <dbReference type="ARBA" id="ARBA00004071"/>
    </source>
</evidence>
<feature type="chain" id="PRO_5004031649" description="alpha-L-fucosidase" evidence="7">
    <location>
        <begin position="21"/>
        <end position="792"/>
    </location>
</feature>
<keyword evidence="6" id="KW-0326">Glycosidase</keyword>
<evidence type="ECO:0000313" key="9">
    <source>
        <dbReference type="EMBL" id="EMF13801.1"/>
    </source>
</evidence>
<dbReference type="Gene3D" id="3.20.20.80">
    <property type="entry name" value="Glycosidases"/>
    <property type="match status" value="1"/>
</dbReference>
<dbReference type="EMBL" id="KB456263">
    <property type="protein sequence ID" value="EMF13801.1"/>
    <property type="molecule type" value="Genomic_DNA"/>
</dbReference>
<dbReference type="OMA" id="NEWINDQ"/>